<evidence type="ECO:0000313" key="1">
    <source>
        <dbReference type="EMBL" id="PIZ93452.1"/>
    </source>
</evidence>
<name>A0A2M7V4Q0_9BACT</name>
<accession>A0A2M7V4Q0</accession>
<dbReference type="AlphaFoldDB" id="A0A2M7V4Q0"/>
<dbReference type="Proteomes" id="UP000230078">
    <property type="component" value="Unassembled WGS sequence"/>
</dbReference>
<organism evidence="1 2">
    <name type="scientific">Candidatus Magasanikbacteria bacterium CG_4_10_14_0_2_um_filter_41_31</name>
    <dbReference type="NCBI Taxonomy" id="1974639"/>
    <lineage>
        <taxon>Bacteria</taxon>
        <taxon>Candidatus Magasanikiibacteriota</taxon>
    </lineage>
</organism>
<dbReference type="EMBL" id="PFPI01000025">
    <property type="protein sequence ID" value="PIZ93452.1"/>
    <property type="molecule type" value="Genomic_DNA"/>
</dbReference>
<reference evidence="2" key="1">
    <citation type="submission" date="2017-09" db="EMBL/GenBank/DDBJ databases">
        <title>Depth-based differentiation of microbial function through sediment-hosted aquifers and enrichment of novel symbionts in the deep terrestrial subsurface.</title>
        <authorList>
            <person name="Probst A.J."/>
            <person name="Ladd B."/>
            <person name="Jarett J.K."/>
            <person name="Geller-Mcgrath D.E."/>
            <person name="Sieber C.M.K."/>
            <person name="Emerson J.B."/>
            <person name="Anantharaman K."/>
            <person name="Thomas B.C."/>
            <person name="Malmstrom R."/>
            <person name="Stieglmeier M."/>
            <person name="Klingl A."/>
            <person name="Woyke T."/>
            <person name="Ryan C.M."/>
            <person name="Banfield J.F."/>
        </authorList>
    </citation>
    <scope>NUCLEOTIDE SEQUENCE [LARGE SCALE GENOMIC DNA]</scope>
</reference>
<sequence>MGIQVEFNPDLALRHINEFEAGRRKEAECIPATLQEGEAYLFLKQGQRNYWLEGEIPLLETKGNGELSLPLASIQIEEATHIMKDSILWTHGTYRVKEVFYDKDVHFNGFTKVHSSASQT</sequence>
<gene>
    <name evidence="1" type="ORF">COX83_01885</name>
</gene>
<evidence type="ECO:0000313" key="2">
    <source>
        <dbReference type="Proteomes" id="UP000230078"/>
    </source>
</evidence>
<protein>
    <submittedName>
        <fullName evidence="1">Uncharacterized protein</fullName>
    </submittedName>
</protein>
<comment type="caution">
    <text evidence="1">The sequence shown here is derived from an EMBL/GenBank/DDBJ whole genome shotgun (WGS) entry which is preliminary data.</text>
</comment>
<proteinExistence type="predicted"/>